<dbReference type="EMBL" id="WHOA01000143">
    <property type="protein sequence ID" value="NOU73890.1"/>
    <property type="molecule type" value="Genomic_DNA"/>
</dbReference>
<dbReference type="PANTHER" id="PTHR43179">
    <property type="entry name" value="RHAMNOSYLTRANSFERASE WBBL"/>
    <property type="match status" value="1"/>
</dbReference>
<dbReference type="RefSeq" id="WP_171645300.1">
    <property type="nucleotide sequence ID" value="NZ_WHOA01000143.1"/>
</dbReference>
<evidence type="ECO:0000313" key="2">
    <source>
        <dbReference type="EMBL" id="NOU73890.1"/>
    </source>
</evidence>
<protein>
    <submittedName>
        <fullName evidence="2">Glycosyltransferase</fullName>
    </submittedName>
</protein>
<dbReference type="Pfam" id="PF13692">
    <property type="entry name" value="Glyco_trans_1_4"/>
    <property type="match status" value="1"/>
</dbReference>
<keyword evidence="3" id="KW-1185">Reference proteome</keyword>
<evidence type="ECO:0000313" key="3">
    <source>
        <dbReference type="Proteomes" id="UP000616779"/>
    </source>
</evidence>
<dbReference type="Gene3D" id="3.40.50.2000">
    <property type="entry name" value="Glycogen Phosphorylase B"/>
    <property type="match status" value="1"/>
</dbReference>
<comment type="caution">
    <text evidence="2">The sequence shown here is derived from an EMBL/GenBank/DDBJ whole genome shotgun (WGS) entry which is preliminary data.</text>
</comment>
<reference evidence="2 3" key="1">
    <citation type="submission" date="2019-10" db="EMBL/GenBank/DDBJ databases">
        <title>Description of Paenibacillus terrestris sp. nov.</title>
        <authorList>
            <person name="Carlier A."/>
            <person name="Qi S."/>
        </authorList>
    </citation>
    <scope>NUCLEOTIDE SEQUENCE [LARGE SCALE GENOMIC DNA]</scope>
    <source>
        <strain evidence="2 3">LMG 31458</strain>
    </source>
</reference>
<evidence type="ECO:0000259" key="1">
    <source>
        <dbReference type="Pfam" id="PF00535"/>
    </source>
</evidence>
<name>A0ABX1XZ83_9BACL</name>
<dbReference type="InterPro" id="IPR001173">
    <property type="entry name" value="Glyco_trans_2-like"/>
</dbReference>
<dbReference type="Gene3D" id="3.90.550.10">
    <property type="entry name" value="Spore Coat Polysaccharide Biosynthesis Protein SpsA, Chain A"/>
    <property type="match status" value="1"/>
</dbReference>
<sequence length="910" mass="105832">MVELKKNNNEIKIKEYVIDKIEFAFEHNTQSLIQLTREIERAQSTKAWKIMCALRRLNEQFIKGEKNEKRKFLKWVYNKISGKPIVKDLELYQFNPVKSIGNILKIDSLQLVDEAKELYQVTASNTHETDEAYSDYYYFDVFRFPVIEWNFRWQRPQQISVQFAENGHRVFYFSIDTTELNNPDLTRKEVEEHVLIRKLHNNVWGVKLCSNNRLNAYRDVIGDTIDLKYLNWSIDYIKNKYKISNTISILDLPFWSDLAHTLTNNRIVYDCMDDHEGFSTNSAGMLSKEESLINSSDMVVTSSSRLFEKAILKNENTVLIRNAGEYEHFSSKTELLTPELSTLKGPVIGYYGAISDWFDIKLIEYLAKRNTNWNFVLIGDTFGCDISNVSEMKNVILTGEKPYSDLPQYLNGFDVCMIPFIVNNLTLATNPVKIYEYLAAGKPVVSVRLPELELISNVVKLASNYEEFEKLLQDSLKSNDQSDIDKRKTFASLNTWSNRYEVFKNEINSRFFPKVSIVIVTYNNWSYTKQCLQSLLTNNDYPNVEIIIVDNASTDETKIHLSRIRDPRVSVFQSSTNRGFAGGNALGCRNATGEFIILLNNDTIVTQGWIQKLVKPLKENLEIGLVGPVSNSVGNDQMLDFFVGNSLAGPDPEWLAEFYEQYKDRIRYTNLLGFFCVAFRRDVYNEIGDLDSNYKIGMFEDDDYCERVRNNGYKLAIIEDAFVYHHGSVSFKKLEDKKYRQIWELNKNYFEQKWSKTWTFPNLPNSIFSGVHDSSEIDKHIQEQNKKNILIIGEGNWNKDKKRWKEITKLLGSDKELLIISYVTNYYNESISGIRKYGPNIYFTNRVDFFKNVTFDVIIYCGSPLLEEMKAHRIIIDEPSYSSSDSLMNLKEEFKRATIFKSETLIEVLN</sequence>
<dbReference type="CDD" id="cd04186">
    <property type="entry name" value="GT_2_like_c"/>
    <property type="match status" value="1"/>
</dbReference>
<dbReference type="Pfam" id="PF00535">
    <property type="entry name" value="Glycos_transf_2"/>
    <property type="match status" value="1"/>
</dbReference>
<dbReference type="PANTHER" id="PTHR43179:SF7">
    <property type="entry name" value="RHAMNOSYLTRANSFERASE WBBL"/>
    <property type="match status" value="1"/>
</dbReference>
<dbReference type="SUPFAM" id="SSF53756">
    <property type="entry name" value="UDP-Glycosyltransferase/glycogen phosphorylase"/>
    <property type="match status" value="1"/>
</dbReference>
<dbReference type="SUPFAM" id="SSF53448">
    <property type="entry name" value="Nucleotide-diphospho-sugar transferases"/>
    <property type="match status" value="1"/>
</dbReference>
<dbReference type="InterPro" id="IPR029044">
    <property type="entry name" value="Nucleotide-diphossugar_trans"/>
</dbReference>
<dbReference type="Gene3D" id="3.40.50.11010">
    <property type="match status" value="1"/>
</dbReference>
<dbReference type="Proteomes" id="UP000616779">
    <property type="component" value="Unassembled WGS sequence"/>
</dbReference>
<proteinExistence type="predicted"/>
<feature type="domain" description="Glycosyltransferase 2-like" evidence="1">
    <location>
        <begin position="516"/>
        <end position="687"/>
    </location>
</feature>
<accession>A0ABX1XZ83</accession>
<gene>
    <name evidence="2" type="ORF">GC098_21230</name>
</gene>
<organism evidence="2 3">
    <name type="scientific">Paenibacillus phytorum</name>
    <dbReference type="NCBI Taxonomy" id="2654977"/>
    <lineage>
        <taxon>Bacteria</taxon>
        <taxon>Bacillati</taxon>
        <taxon>Bacillota</taxon>
        <taxon>Bacilli</taxon>
        <taxon>Bacillales</taxon>
        <taxon>Paenibacillaceae</taxon>
        <taxon>Paenibacillus</taxon>
    </lineage>
</organism>